<evidence type="ECO:0000313" key="9">
    <source>
        <dbReference type="EMBL" id="AFG38709.1"/>
    </source>
</evidence>
<comment type="similarity">
    <text evidence="2 8">Belongs to the 4-toluene sulfonate uptake permease (TSUP) (TC 2.A.102) family.</text>
</comment>
<name>H9UMG6_SPIAZ</name>
<dbReference type="Proteomes" id="UP000007383">
    <property type="component" value="Chromosome"/>
</dbReference>
<evidence type="ECO:0000256" key="4">
    <source>
        <dbReference type="ARBA" id="ARBA00022475"/>
    </source>
</evidence>
<feature type="transmembrane region" description="Helical" evidence="8">
    <location>
        <begin position="201"/>
        <end position="222"/>
    </location>
</feature>
<comment type="subcellular location">
    <subcellularLocation>
        <location evidence="1 8">Cell membrane</location>
        <topology evidence="1 8">Multi-pass membrane protein</topology>
    </subcellularLocation>
</comment>
<dbReference type="RefSeq" id="WP_014456691.1">
    <property type="nucleotide sequence ID" value="NC_017098.1"/>
</dbReference>
<evidence type="ECO:0000256" key="7">
    <source>
        <dbReference type="ARBA" id="ARBA00023136"/>
    </source>
</evidence>
<dbReference type="AlphaFoldDB" id="H9UMG6"/>
<dbReference type="Pfam" id="PF01925">
    <property type="entry name" value="TauE"/>
    <property type="match status" value="1"/>
</dbReference>
<feature type="transmembrane region" description="Helical" evidence="8">
    <location>
        <begin position="175"/>
        <end position="194"/>
    </location>
</feature>
<keyword evidence="3" id="KW-0813">Transport</keyword>
<evidence type="ECO:0000256" key="6">
    <source>
        <dbReference type="ARBA" id="ARBA00022989"/>
    </source>
</evidence>
<feature type="transmembrane region" description="Helical" evidence="8">
    <location>
        <begin position="140"/>
        <end position="163"/>
    </location>
</feature>
<feature type="transmembrane region" description="Helical" evidence="8">
    <location>
        <begin position="71"/>
        <end position="95"/>
    </location>
</feature>
<organism evidence="9 10">
    <name type="scientific">Spirochaeta africana (strain ATCC 700263 / DSM 8902 / Z-7692)</name>
    <dbReference type="NCBI Taxonomy" id="889378"/>
    <lineage>
        <taxon>Bacteria</taxon>
        <taxon>Pseudomonadati</taxon>
        <taxon>Spirochaetota</taxon>
        <taxon>Spirochaetia</taxon>
        <taxon>Spirochaetales</taxon>
        <taxon>Spirochaetaceae</taxon>
        <taxon>Spirochaeta</taxon>
    </lineage>
</organism>
<keyword evidence="10" id="KW-1185">Reference proteome</keyword>
<evidence type="ECO:0000256" key="1">
    <source>
        <dbReference type="ARBA" id="ARBA00004651"/>
    </source>
</evidence>
<evidence type="ECO:0000256" key="8">
    <source>
        <dbReference type="RuleBase" id="RU363041"/>
    </source>
</evidence>
<dbReference type="STRING" id="889378.Spiaf_2683"/>
<dbReference type="KEGG" id="sfc:Spiaf_2683"/>
<keyword evidence="5 8" id="KW-0812">Transmembrane</keyword>
<dbReference type="eggNOG" id="COG0730">
    <property type="taxonomic scope" value="Bacteria"/>
</dbReference>
<dbReference type="PANTHER" id="PTHR30269">
    <property type="entry name" value="TRANSMEMBRANE PROTEIN YFCA"/>
    <property type="match status" value="1"/>
</dbReference>
<feature type="transmembrane region" description="Helical" evidence="8">
    <location>
        <begin position="29"/>
        <end position="50"/>
    </location>
</feature>
<evidence type="ECO:0000256" key="3">
    <source>
        <dbReference type="ARBA" id="ARBA00022448"/>
    </source>
</evidence>
<dbReference type="InterPro" id="IPR002781">
    <property type="entry name" value="TM_pro_TauE-like"/>
</dbReference>
<evidence type="ECO:0000256" key="5">
    <source>
        <dbReference type="ARBA" id="ARBA00022692"/>
    </source>
</evidence>
<keyword evidence="4 8" id="KW-1003">Cell membrane</keyword>
<keyword evidence="7 8" id="KW-0472">Membrane</keyword>
<dbReference type="HOGENOM" id="CLU_045498_2_3_12"/>
<dbReference type="InterPro" id="IPR052017">
    <property type="entry name" value="TSUP"/>
</dbReference>
<reference evidence="10" key="1">
    <citation type="journal article" date="2013" name="Stand. Genomic Sci.">
        <title>Complete genome sequence of the halophilic bacterium Spirochaeta africana type strain (Z-7692(T)) from the alkaline Lake Magadi in the East African Rift.</title>
        <authorList>
            <person name="Liolos K."/>
            <person name="Abt B."/>
            <person name="Scheuner C."/>
            <person name="Teshima H."/>
            <person name="Held B."/>
            <person name="Lapidus A."/>
            <person name="Nolan M."/>
            <person name="Lucas S."/>
            <person name="Deshpande S."/>
            <person name="Cheng J.F."/>
            <person name="Tapia R."/>
            <person name="Goodwin L.A."/>
            <person name="Pitluck S."/>
            <person name="Pagani I."/>
            <person name="Ivanova N."/>
            <person name="Mavromatis K."/>
            <person name="Mikhailova N."/>
            <person name="Huntemann M."/>
            <person name="Pati A."/>
            <person name="Chen A."/>
            <person name="Palaniappan K."/>
            <person name="Land M."/>
            <person name="Rohde M."/>
            <person name="Tindall B.J."/>
            <person name="Detter J.C."/>
            <person name="Goker M."/>
            <person name="Bristow J."/>
            <person name="Eisen J.A."/>
            <person name="Markowitz V."/>
            <person name="Hugenholtz P."/>
            <person name="Woyke T."/>
            <person name="Klenk H.P."/>
            <person name="Kyrpides N.C."/>
        </authorList>
    </citation>
    <scope>NUCLEOTIDE SEQUENCE</scope>
    <source>
        <strain evidence="10">ATCC 700263 / DSM 8902 / Z-7692</strain>
    </source>
</reference>
<dbReference type="GO" id="GO:0005886">
    <property type="term" value="C:plasma membrane"/>
    <property type="evidence" value="ECO:0007669"/>
    <property type="project" value="UniProtKB-SubCell"/>
</dbReference>
<keyword evidence="6 8" id="KW-1133">Transmembrane helix</keyword>
<sequence>MELSLQMLPLIALAGLAAGFINVVAGGGSLITVPVMIFLGMPSAMANGTNRIAQLSQNSMAAWRFRARGIFPLRAGLLLGLAAALGSVIGSLVAVEIAEPLFNRILSAVMVLVLILTFSRRRAAGSTDEIRNWPLLLPTFFLIGIYGGFIQAGVGFLIMGAFSRISSASLVLTNAVKVLVVLVYTIPAVVVFAVNGQIAWAAGAVLACGQAGGAWLGAHFTVSGGERWIRVVLATAVLGMAIRLFFFT</sequence>
<evidence type="ECO:0000313" key="10">
    <source>
        <dbReference type="Proteomes" id="UP000007383"/>
    </source>
</evidence>
<gene>
    <name evidence="9" type="ordered locus">Spiaf_2683</name>
</gene>
<dbReference type="OrthoDB" id="554695at2"/>
<evidence type="ECO:0000256" key="2">
    <source>
        <dbReference type="ARBA" id="ARBA00009142"/>
    </source>
</evidence>
<feature type="transmembrane region" description="Helical" evidence="8">
    <location>
        <begin position="228"/>
        <end position="246"/>
    </location>
</feature>
<accession>H9UMG6</accession>
<feature type="transmembrane region" description="Helical" evidence="8">
    <location>
        <begin position="101"/>
        <end position="119"/>
    </location>
</feature>
<protein>
    <recommendedName>
        <fullName evidence="8">Probable membrane transporter protein</fullName>
    </recommendedName>
</protein>
<proteinExistence type="inferred from homology"/>
<dbReference type="EMBL" id="CP003282">
    <property type="protein sequence ID" value="AFG38709.1"/>
    <property type="molecule type" value="Genomic_DNA"/>
</dbReference>
<dbReference type="PATRIC" id="fig|889378.3.peg.2657"/>
<dbReference type="PANTHER" id="PTHR30269:SF0">
    <property type="entry name" value="MEMBRANE TRANSPORTER PROTEIN YFCA-RELATED"/>
    <property type="match status" value="1"/>
</dbReference>